<accession>A0AAV1DZF4</accession>
<evidence type="ECO:0000313" key="2">
    <source>
        <dbReference type="Proteomes" id="UP001161247"/>
    </source>
</evidence>
<evidence type="ECO:0000313" key="1">
    <source>
        <dbReference type="EMBL" id="CAI9113255.1"/>
    </source>
</evidence>
<organism evidence="1 2">
    <name type="scientific">Oldenlandia corymbosa var. corymbosa</name>
    <dbReference type="NCBI Taxonomy" id="529605"/>
    <lineage>
        <taxon>Eukaryota</taxon>
        <taxon>Viridiplantae</taxon>
        <taxon>Streptophyta</taxon>
        <taxon>Embryophyta</taxon>
        <taxon>Tracheophyta</taxon>
        <taxon>Spermatophyta</taxon>
        <taxon>Magnoliopsida</taxon>
        <taxon>eudicotyledons</taxon>
        <taxon>Gunneridae</taxon>
        <taxon>Pentapetalae</taxon>
        <taxon>asterids</taxon>
        <taxon>lamiids</taxon>
        <taxon>Gentianales</taxon>
        <taxon>Rubiaceae</taxon>
        <taxon>Rubioideae</taxon>
        <taxon>Spermacoceae</taxon>
        <taxon>Hedyotis-Oldenlandia complex</taxon>
        <taxon>Oldenlandia</taxon>
    </lineage>
</organism>
<dbReference type="EMBL" id="OX459124">
    <property type="protein sequence ID" value="CAI9113255.1"/>
    <property type="molecule type" value="Genomic_DNA"/>
</dbReference>
<dbReference type="PANTHER" id="PTHR34569:SF17">
    <property type="entry name" value="UBIQUITIN-PROTEIN LIGASE ARKADIA-A, PUTATIVE-RELATED"/>
    <property type="match status" value="1"/>
</dbReference>
<keyword evidence="2" id="KW-1185">Reference proteome</keyword>
<dbReference type="Proteomes" id="UP001161247">
    <property type="component" value="Chromosome 7"/>
</dbReference>
<sequence>METELPMLKKFPSIRPRLDSGHSVISREDDSDIDQDLRYTSLKDLLLTSSPRLLGSTEGSTFDSSTISIRNELVKHAASAYIQSATISGSSRNQDYWLSELCDRLNSHSASRSCWHVYVRIPLRACFRPVFRFFDYVINGLGRSVCY</sequence>
<protein>
    <submittedName>
        <fullName evidence="1">OLC1v1013828C1</fullName>
    </submittedName>
</protein>
<gene>
    <name evidence="1" type="ORF">OLC1_LOCUS20301</name>
</gene>
<reference evidence="1" key="1">
    <citation type="submission" date="2023-03" db="EMBL/GenBank/DDBJ databases">
        <authorList>
            <person name="Julca I."/>
        </authorList>
    </citation>
    <scope>NUCLEOTIDE SEQUENCE</scope>
</reference>
<proteinExistence type="predicted"/>
<dbReference type="PANTHER" id="PTHR34569">
    <property type="entry name" value="EXPRESSED PROTEIN"/>
    <property type="match status" value="1"/>
</dbReference>
<name>A0AAV1DZF4_OLDCO</name>
<dbReference type="AlphaFoldDB" id="A0AAV1DZF4"/>